<reference evidence="1" key="1">
    <citation type="submission" date="2020-06" db="EMBL/GenBank/DDBJ databases">
        <title>Draft genome of Bugula neritina, a colonial animal packing powerful symbionts and potential medicines.</title>
        <authorList>
            <person name="Rayko M."/>
        </authorList>
    </citation>
    <scope>NUCLEOTIDE SEQUENCE [LARGE SCALE GENOMIC DNA]</scope>
    <source>
        <strain evidence="1">Kwan_BN1</strain>
    </source>
</reference>
<evidence type="ECO:0000313" key="1">
    <source>
        <dbReference type="EMBL" id="KAF6024536.1"/>
    </source>
</evidence>
<dbReference type="EMBL" id="VXIV02002561">
    <property type="protein sequence ID" value="KAF6024536.1"/>
    <property type="molecule type" value="Genomic_DNA"/>
</dbReference>
<protein>
    <submittedName>
        <fullName evidence="1">Uncharacterized protein</fullName>
    </submittedName>
</protein>
<evidence type="ECO:0000313" key="2">
    <source>
        <dbReference type="Proteomes" id="UP000593567"/>
    </source>
</evidence>
<dbReference type="Proteomes" id="UP000593567">
    <property type="component" value="Unassembled WGS sequence"/>
</dbReference>
<accession>A0A7J7JFX7</accession>
<proteinExistence type="predicted"/>
<organism evidence="1 2">
    <name type="scientific">Bugula neritina</name>
    <name type="common">Brown bryozoan</name>
    <name type="synonym">Sertularia neritina</name>
    <dbReference type="NCBI Taxonomy" id="10212"/>
    <lineage>
        <taxon>Eukaryota</taxon>
        <taxon>Metazoa</taxon>
        <taxon>Spiralia</taxon>
        <taxon>Lophotrochozoa</taxon>
        <taxon>Bryozoa</taxon>
        <taxon>Gymnolaemata</taxon>
        <taxon>Cheilostomatida</taxon>
        <taxon>Flustrina</taxon>
        <taxon>Buguloidea</taxon>
        <taxon>Bugulidae</taxon>
        <taxon>Bugula</taxon>
    </lineage>
</organism>
<gene>
    <name evidence="1" type="ORF">EB796_017156</name>
</gene>
<name>A0A7J7JFX7_BUGNE</name>
<keyword evidence="2" id="KW-1185">Reference proteome</keyword>
<comment type="caution">
    <text evidence="1">The sequence shown here is derived from an EMBL/GenBank/DDBJ whole genome shotgun (WGS) entry which is preliminary data.</text>
</comment>
<sequence length="74" mass="8627">MSEMGSTSIPAMKWSVFRRSAGNISANQSYGLTHIYAMQIETILHNHCNLQSVPCLYHTDYAKYEYFSLDHRYF</sequence>
<dbReference type="AlphaFoldDB" id="A0A7J7JFX7"/>